<comment type="caution">
    <text evidence="1">The sequence shown here is derived from an EMBL/GenBank/DDBJ whole genome shotgun (WGS) entry which is preliminary data.</text>
</comment>
<evidence type="ECO:0000313" key="1">
    <source>
        <dbReference type="EMBL" id="GAA4669987.1"/>
    </source>
</evidence>
<dbReference type="Proteomes" id="UP001500192">
    <property type="component" value="Unassembled WGS sequence"/>
</dbReference>
<proteinExistence type="predicted"/>
<dbReference type="EMBL" id="BAABIB010000168">
    <property type="protein sequence ID" value="GAA4669987.1"/>
    <property type="molecule type" value="Genomic_DNA"/>
</dbReference>
<gene>
    <name evidence="1" type="ORF">GCM10023214_75690</name>
</gene>
<evidence type="ECO:0000313" key="2">
    <source>
        <dbReference type="Proteomes" id="UP001500192"/>
    </source>
</evidence>
<name>A0ABP8VT90_9PSEU</name>
<organism evidence="1 2">
    <name type="scientific">Amycolatopsis dongchuanensis</name>
    <dbReference type="NCBI Taxonomy" id="1070866"/>
    <lineage>
        <taxon>Bacteria</taxon>
        <taxon>Bacillati</taxon>
        <taxon>Actinomycetota</taxon>
        <taxon>Actinomycetes</taxon>
        <taxon>Pseudonocardiales</taxon>
        <taxon>Pseudonocardiaceae</taxon>
        <taxon>Amycolatopsis</taxon>
    </lineage>
</organism>
<protein>
    <submittedName>
        <fullName evidence="1">Uncharacterized protein</fullName>
    </submittedName>
</protein>
<keyword evidence="2" id="KW-1185">Reference proteome</keyword>
<reference evidence="2" key="1">
    <citation type="journal article" date="2019" name="Int. J. Syst. Evol. Microbiol.">
        <title>The Global Catalogue of Microorganisms (GCM) 10K type strain sequencing project: providing services to taxonomists for standard genome sequencing and annotation.</title>
        <authorList>
            <consortium name="The Broad Institute Genomics Platform"/>
            <consortium name="The Broad Institute Genome Sequencing Center for Infectious Disease"/>
            <person name="Wu L."/>
            <person name="Ma J."/>
        </authorList>
    </citation>
    <scope>NUCLEOTIDE SEQUENCE [LARGE SCALE GENOMIC DNA]</scope>
    <source>
        <strain evidence="2">JCM 18054</strain>
    </source>
</reference>
<accession>A0ABP8VT90</accession>
<sequence>MRQTIPANAARSDNVYRPFELVGSFRHACSSDAPMGDEWLGGRARCGGFRKEAAGVLVEPGPLGGVPGRLLLLGLLGKQLCLRGVGGDGGRGGVLGRQARRVRGFLRVCGGLPSGGQLRP</sequence>